<evidence type="ECO:0000256" key="1">
    <source>
        <dbReference type="SAM" id="MobiDB-lite"/>
    </source>
</evidence>
<sequence>MARRPPGAIRAQRWPARSTTRSVRQIPGIPRRTRAAINQIEAQYLGRGAVAEALHRYESFLKKPGRYLYLPWDDCPCCDPTDARDTLEDALRRLPPAARGGLREIVARLDEEFLRRTLPDPWAASVSSWHAAAWWRQRIREI</sequence>
<evidence type="ECO:0000313" key="3">
    <source>
        <dbReference type="Proteomes" id="UP000299290"/>
    </source>
</evidence>
<feature type="region of interest" description="Disordered" evidence="1">
    <location>
        <begin position="1"/>
        <end position="21"/>
    </location>
</feature>
<evidence type="ECO:0000313" key="2">
    <source>
        <dbReference type="EMBL" id="GDY48958.1"/>
    </source>
</evidence>
<keyword evidence="3" id="KW-1185">Reference proteome</keyword>
<dbReference type="AlphaFoldDB" id="A0A4D4KR77"/>
<comment type="caution">
    <text evidence="2">The sequence shown here is derived from an EMBL/GenBank/DDBJ whole genome shotgun (WGS) entry which is preliminary data.</text>
</comment>
<organism evidence="2 3">
    <name type="scientific">Streptomyces antimycoticus</name>
    <dbReference type="NCBI Taxonomy" id="68175"/>
    <lineage>
        <taxon>Bacteria</taxon>
        <taxon>Bacillati</taxon>
        <taxon>Actinomycetota</taxon>
        <taxon>Actinomycetes</taxon>
        <taxon>Kitasatosporales</taxon>
        <taxon>Streptomycetaceae</taxon>
        <taxon>Streptomyces</taxon>
        <taxon>Streptomyces violaceusniger group</taxon>
    </lineage>
</organism>
<dbReference type="Proteomes" id="UP000299290">
    <property type="component" value="Unassembled WGS sequence"/>
</dbReference>
<name>A0A4D4KR77_9ACTN</name>
<accession>A0A4D4KR77</accession>
<dbReference type="EMBL" id="BJHV01000001">
    <property type="protein sequence ID" value="GDY48958.1"/>
    <property type="molecule type" value="Genomic_DNA"/>
</dbReference>
<reference evidence="2 3" key="1">
    <citation type="journal article" date="2020" name="Int. J. Syst. Evol. Microbiol.">
        <title>Reclassification of Streptomyces castelarensis and Streptomyces sporoclivatus as later heterotypic synonyms of Streptomyces antimycoticus.</title>
        <authorList>
            <person name="Komaki H."/>
            <person name="Tamura T."/>
        </authorList>
    </citation>
    <scope>NUCLEOTIDE SEQUENCE [LARGE SCALE GENOMIC DNA]</scope>
    <source>
        <strain evidence="2 3">NBRC 12839</strain>
    </source>
</reference>
<gene>
    <name evidence="2" type="ORF">SANT12839_098400</name>
</gene>
<protein>
    <submittedName>
        <fullName evidence="2">Uncharacterized protein</fullName>
    </submittedName>
</protein>
<proteinExistence type="predicted"/>